<protein>
    <submittedName>
        <fullName evidence="1">Uncharacterized protein</fullName>
    </submittedName>
</protein>
<comment type="caution">
    <text evidence="1">The sequence shown here is derived from an EMBL/GenBank/DDBJ whole genome shotgun (WGS) entry which is preliminary data.</text>
</comment>
<organism evidence="1 2">
    <name type="scientific">Candidatus Jettenia caeni</name>
    <dbReference type="NCBI Taxonomy" id="247490"/>
    <lineage>
        <taxon>Bacteria</taxon>
        <taxon>Pseudomonadati</taxon>
        <taxon>Planctomycetota</taxon>
        <taxon>Candidatus Brocadiia</taxon>
        <taxon>Candidatus Brocadiales</taxon>
        <taxon>Candidatus Brocadiaceae</taxon>
        <taxon>Candidatus Jettenia</taxon>
    </lineage>
</organism>
<sequence>MIIEKAEKTLQPRRGDMGYLPDWSSPSRVFYTHDLIRILTRYFTRRGNWYNINSIMPLWEICEKIFRSVFHC</sequence>
<gene>
    <name evidence="1" type="ORF">KSU1_D0486</name>
</gene>
<dbReference type="EMBL" id="BAFH01000004">
    <property type="protein sequence ID" value="GAB63795.1"/>
    <property type="molecule type" value="Genomic_DNA"/>
</dbReference>
<proteinExistence type="predicted"/>
<keyword evidence="2" id="KW-1185">Reference proteome</keyword>
<accession>I3IQ00</accession>
<dbReference type="Proteomes" id="UP000002985">
    <property type="component" value="Unassembled WGS sequence"/>
</dbReference>
<dbReference type="AlphaFoldDB" id="I3IQ00"/>
<name>I3IQ00_9BACT</name>
<evidence type="ECO:0000313" key="2">
    <source>
        <dbReference type="Proteomes" id="UP000002985"/>
    </source>
</evidence>
<evidence type="ECO:0000313" key="1">
    <source>
        <dbReference type="EMBL" id="GAB63795.1"/>
    </source>
</evidence>
<reference evidence="1 2" key="1">
    <citation type="journal article" date="2012" name="FEBS Lett.">
        <title>Anammox organism KSU-1 expresses a NirK-type copper-containing nitrite reductase instead of a NirS-type with cytochrome cd1.</title>
        <authorList>
            <person name="Hira D."/>
            <person name="Toh H."/>
            <person name="Migita C.T."/>
            <person name="Okubo H."/>
            <person name="Nishiyama T."/>
            <person name="Hattori M."/>
            <person name="Furukawa K."/>
            <person name="Fujii T."/>
        </authorList>
    </citation>
    <scope>NUCLEOTIDE SEQUENCE [LARGE SCALE GENOMIC DNA]</scope>
</reference>